<sequence length="194" mass="22593">MPVAFLDACVLYPADYRDLLLRLAKEGAFRPLWSPDVQAEWTRNLLKQRNDLTKEQLEHTRLQMSRAFPGACVQDYDRLIEEVQGLPDPDDRHVVAAAFAGGAEYIVTENVHDFPEEVLEVFELEALELDAFLMLLVELDLRINGVPKTVTQGLRQLRRGLRNPSKTHKELVAHWRRRGLRDFAKFAWSHRYQW</sequence>
<dbReference type="RefSeq" id="WP_183677723.1">
    <property type="nucleotide sequence ID" value="NZ_BJXN01000001.1"/>
</dbReference>
<dbReference type="EMBL" id="BJXN01000001">
    <property type="protein sequence ID" value="GEM88670.1"/>
    <property type="molecule type" value="Genomic_DNA"/>
</dbReference>
<reference evidence="2 3" key="1">
    <citation type="submission" date="2019-07" db="EMBL/GenBank/DDBJ databases">
        <title>Whole genome shotgun sequence of Oceanithermus desulfurans NBRC 100063.</title>
        <authorList>
            <person name="Hosoyama A."/>
            <person name="Uohara A."/>
            <person name="Ohji S."/>
            <person name="Ichikawa N."/>
        </authorList>
    </citation>
    <scope>NUCLEOTIDE SEQUENCE [LARGE SCALE GENOMIC DNA]</scope>
    <source>
        <strain evidence="2 3">NBRC 100063</strain>
    </source>
</reference>
<evidence type="ECO:0000313" key="3">
    <source>
        <dbReference type="Proteomes" id="UP000321827"/>
    </source>
</evidence>
<proteinExistence type="predicted"/>
<accession>A0A511RG91</accession>
<dbReference type="InterPro" id="IPR002716">
    <property type="entry name" value="PIN_dom"/>
</dbReference>
<dbReference type="AlphaFoldDB" id="A0A511RG91"/>
<comment type="caution">
    <text evidence="2">The sequence shown here is derived from an EMBL/GenBank/DDBJ whole genome shotgun (WGS) entry which is preliminary data.</text>
</comment>
<evidence type="ECO:0000259" key="1">
    <source>
        <dbReference type="Pfam" id="PF13470"/>
    </source>
</evidence>
<dbReference type="Pfam" id="PF13470">
    <property type="entry name" value="PIN_3"/>
    <property type="match status" value="1"/>
</dbReference>
<feature type="domain" description="PIN" evidence="1">
    <location>
        <begin position="5"/>
        <end position="112"/>
    </location>
</feature>
<dbReference type="InterPro" id="IPR029060">
    <property type="entry name" value="PIN-like_dom_sf"/>
</dbReference>
<evidence type="ECO:0000313" key="2">
    <source>
        <dbReference type="EMBL" id="GEM88670.1"/>
    </source>
</evidence>
<name>A0A511RG91_9DEIN</name>
<dbReference type="Proteomes" id="UP000321827">
    <property type="component" value="Unassembled WGS sequence"/>
</dbReference>
<gene>
    <name evidence="2" type="ORF">ODE01S_01040</name>
</gene>
<protein>
    <recommendedName>
        <fullName evidence="1">PIN domain-containing protein</fullName>
    </recommendedName>
</protein>
<organism evidence="2 3">
    <name type="scientific">Oceanithermus desulfurans NBRC 100063</name>
    <dbReference type="NCBI Taxonomy" id="1227550"/>
    <lineage>
        <taxon>Bacteria</taxon>
        <taxon>Thermotogati</taxon>
        <taxon>Deinococcota</taxon>
        <taxon>Deinococci</taxon>
        <taxon>Thermales</taxon>
        <taxon>Thermaceae</taxon>
        <taxon>Oceanithermus</taxon>
    </lineage>
</organism>
<dbReference type="SUPFAM" id="SSF88723">
    <property type="entry name" value="PIN domain-like"/>
    <property type="match status" value="1"/>
</dbReference>